<dbReference type="GO" id="GO:0051287">
    <property type="term" value="F:NAD binding"/>
    <property type="evidence" value="ECO:0007669"/>
    <property type="project" value="InterPro"/>
</dbReference>
<dbReference type="AlphaFoldDB" id="A0A854QG56"/>
<dbReference type="PANTHER" id="PTHR43333:SF1">
    <property type="entry name" value="D-ISOMER SPECIFIC 2-HYDROXYACID DEHYDROGENASE NAD-BINDING DOMAIN-CONTAINING PROTEIN"/>
    <property type="match status" value="1"/>
</dbReference>
<reference evidence="4 5" key="1">
    <citation type="submission" date="2017-06" db="EMBL/GenBank/DDBJ databases">
        <title>Global population genomics of the pathogenic fungus Cryptococcus neoformans var. grubii.</title>
        <authorList>
            <person name="Cuomo C."/>
            <person name="Litvintseva A."/>
            <person name="Chen Y."/>
            <person name="Young S."/>
            <person name="Zeng Q."/>
            <person name="Chapman S."/>
            <person name="Gujja S."/>
            <person name="Saif S."/>
            <person name="Birren B."/>
        </authorList>
    </citation>
    <scope>NUCLEOTIDE SEQUENCE [LARGE SCALE GENOMIC DNA]</scope>
    <source>
        <strain evidence="4 5">Tu259-1</strain>
    </source>
</reference>
<dbReference type="InterPro" id="IPR006140">
    <property type="entry name" value="D-isomer_DH_NAD-bd"/>
</dbReference>
<gene>
    <name evidence="4" type="ORF">C361_04150</name>
</gene>
<dbReference type="PANTHER" id="PTHR43333">
    <property type="entry name" value="2-HACID_DH_C DOMAIN-CONTAINING PROTEIN"/>
    <property type="match status" value="1"/>
</dbReference>
<evidence type="ECO:0000259" key="3">
    <source>
        <dbReference type="Pfam" id="PF02826"/>
    </source>
</evidence>
<accession>A0A854QG56</accession>
<sequence>MSNDSFESVVITVTLSQWKLAEVRRLFKNVFYHPDGKIPEEHLALADIWYTSWLGLPKDIKTISQIPRTRIVQLSSAGANNFLGTELMQSEEAKKKIAVCSSSGIHTLSIPQYIICNVINLYMKLQVQFHLSRTNAEWPSRDQVLQYAGAAGQTHPGNRCLYGKTVGMLGYGHIARETARLFKAFNCNVIAANSKGDKRPEEGFRLPGTGDEDGSIPSQYYSTTDPESFKEFLSHCDVLVASLPSTPQTTYMLTEFHLRSLPEGAVFVNIGRGDLIRSEDILAALDAEGGLFGAVLDVTDPEPLPSGHPLFTHPSVIVTPHTSGSFEGYFDSGADVLLAQGDRLKQGLSPINVVDPAKGY</sequence>
<dbReference type="Pfam" id="PF02826">
    <property type="entry name" value="2-Hacid_dh_C"/>
    <property type="match status" value="1"/>
</dbReference>
<feature type="domain" description="D-isomer specific 2-hydroxyacid dehydrogenase NAD-binding" evidence="3">
    <location>
        <begin position="152"/>
        <end position="323"/>
    </location>
</feature>
<dbReference type="OrthoDB" id="298012at2759"/>
<dbReference type="SUPFAM" id="SSF51735">
    <property type="entry name" value="NAD(P)-binding Rossmann-fold domains"/>
    <property type="match status" value="1"/>
</dbReference>
<name>A0A854QG56_CRYNE</name>
<proteinExistence type="predicted"/>
<evidence type="ECO:0000256" key="2">
    <source>
        <dbReference type="ARBA" id="ARBA00023027"/>
    </source>
</evidence>
<keyword evidence="1" id="KW-0560">Oxidoreductase</keyword>
<keyword evidence="2" id="KW-0520">NAD</keyword>
<organism evidence="4 5">
    <name type="scientific">Cryptococcus neoformans Tu259-1</name>
    <dbReference type="NCBI Taxonomy" id="1230072"/>
    <lineage>
        <taxon>Eukaryota</taxon>
        <taxon>Fungi</taxon>
        <taxon>Dikarya</taxon>
        <taxon>Basidiomycota</taxon>
        <taxon>Agaricomycotina</taxon>
        <taxon>Tremellomycetes</taxon>
        <taxon>Tremellales</taxon>
        <taxon>Cryptococcaceae</taxon>
        <taxon>Cryptococcus</taxon>
        <taxon>Cryptococcus neoformans species complex</taxon>
    </lineage>
</organism>
<dbReference type="FunFam" id="3.40.50.720:FF:000363">
    <property type="entry name" value="D-isomer specific 2-hydroxyacid dehydrogenase"/>
    <property type="match status" value="1"/>
</dbReference>
<dbReference type="Proteomes" id="UP000199727">
    <property type="component" value="Unassembled WGS sequence"/>
</dbReference>
<dbReference type="Gene3D" id="3.40.50.720">
    <property type="entry name" value="NAD(P)-binding Rossmann-like Domain"/>
    <property type="match status" value="2"/>
</dbReference>
<evidence type="ECO:0000313" key="4">
    <source>
        <dbReference type="EMBL" id="OXG20088.1"/>
    </source>
</evidence>
<dbReference type="InterPro" id="IPR036291">
    <property type="entry name" value="NAD(P)-bd_dom_sf"/>
</dbReference>
<comment type="caution">
    <text evidence="4">The sequence shown here is derived from an EMBL/GenBank/DDBJ whole genome shotgun (WGS) entry which is preliminary data.</text>
</comment>
<evidence type="ECO:0000313" key="5">
    <source>
        <dbReference type="Proteomes" id="UP000199727"/>
    </source>
</evidence>
<evidence type="ECO:0000256" key="1">
    <source>
        <dbReference type="ARBA" id="ARBA00023002"/>
    </source>
</evidence>
<dbReference type="EMBL" id="AMKT01000049">
    <property type="protein sequence ID" value="OXG20088.1"/>
    <property type="molecule type" value="Genomic_DNA"/>
</dbReference>
<protein>
    <submittedName>
        <fullName evidence="4">Oxidoreductase</fullName>
    </submittedName>
</protein>
<dbReference type="GO" id="GO:0016491">
    <property type="term" value="F:oxidoreductase activity"/>
    <property type="evidence" value="ECO:0007669"/>
    <property type="project" value="UniProtKB-KW"/>
</dbReference>